<feature type="region of interest" description="Disordered" evidence="1">
    <location>
        <begin position="101"/>
        <end position="120"/>
    </location>
</feature>
<evidence type="ECO:0000256" key="1">
    <source>
        <dbReference type="SAM" id="MobiDB-lite"/>
    </source>
</evidence>
<accession>A0AB39TNE4</accession>
<reference evidence="2" key="1">
    <citation type="submission" date="2024-07" db="EMBL/GenBank/DDBJ databases">
        <authorList>
            <person name="Yu S.T."/>
        </authorList>
    </citation>
    <scope>NUCLEOTIDE SEQUENCE</scope>
    <source>
        <strain evidence="2">Y1</strain>
    </source>
</reference>
<evidence type="ECO:0008006" key="3">
    <source>
        <dbReference type="Google" id="ProtNLM"/>
    </source>
</evidence>
<dbReference type="PROSITE" id="PS51257">
    <property type="entry name" value="PROKAR_LIPOPROTEIN"/>
    <property type="match status" value="1"/>
</dbReference>
<protein>
    <recommendedName>
        <fullName evidence="3">Secreted protein</fullName>
    </recommendedName>
</protein>
<gene>
    <name evidence="2" type="ORF">AB2U05_21090</name>
</gene>
<dbReference type="EMBL" id="CP163445">
    <property type="protein sequence ID" value="XDQ80785.1"/>
    <property type="molecule type" value="Genomic_DNA"/>
</dbReference>
<proteinExistence type="predicted"/>
<dbReference type="RefSeq" id="WP_052706327.1">
    <property type="nucleotide sequence ID" value="NZ_CP163445.1"/>
</dbReference>
<organism evidence="2">
    <name type="scientific">Streptomyces sp. Y1</name>
    <dbReference type="NCBI Taxonomy" id="3238634"/>
    <lineage>
        <taxon>Bacteria</taxon>
        <taxon>Bacillati</taxon>
        <taxon>Actinomycetota</taxon>
        <taxon>Actinomycetes</taxon>
        <taxon>Kitasatosporales</taxon>
        <taxon>Streptomycetaceae</taxon>
        <taxon>Streptomyces</taxon>
    </lineage>
</organism>
<sequence length="132" mass="13477">MDRMPSSIARPAALAVAGLIVILPLSIVSCSAAQKALDCGNTAVKITGDLADVTKAYDNASNDSAAAGKALQKLKTDLDQVGRNSKNTDVAKAVADLRKQTDKVQQAVDRGEAPDLKPLGDAAGNLTSVCGS</sequence>
<name>A0AB39TNE4_9ACTN</name>
<evidence type="ECO:0000313" key="2">
    <source>
        <dbReference type="EMBL" id="XDQ80785.1"/>
    </source>
</evidence>
<dbReference type="AlphaFoldDB" id="A0AB39TNE4"/>